<dbReference type="PANTHER" id="PTHR30006:SF24">
    <property type="entry name" value="SLL0237 PROTEIN"/>
    <property type="match status" value="1"/>
</dbReference>
<protein>
    <submittedName>
        <fullName evidence="5">Iron(III) transport system substrate-binding protein</fullName>
    </submittedName>
</protein>
<dbReference type="PANTHER" id="PTHR30006">
    <property type="entry name" value="THIAMINE-BINDING PERIPLASMIC PROTEIN-RELATED"/>
    <property type="match status" value="1"/>
</dbReference>
<evidence type="ECO:0000256" key="4">
    <source>
        <dbReference type="SAM" id="SignalP"/>
    </source>
</evidence>
<keyword evidence="3" id="KW-0408">Iron</keyword>
<proteinExistence type="predicted"/>
<feature type="signal peptide" evidence="4">
    <location>
        <begin position="1"/>
        <end position="23"/>
    </location>
</feature>
<dbReference type="EMBL" id="FMVW01000002">
    <property type="protein sequence ID" value="SCZ28699.1"/>
    <property type="molecule type" value="Genomic_DNA"/>
</dbReference>
<reference evidence="5 6" key="1">
    <citation type="submission" date="2016-10" db="EMBL/GenBank/DDBJ databases">
        <authorList>
            <person name="de Groot N.N."/>
        </authorList>
    </citation>
    <scope>NUCLEOTIDE SEQUENCE [LARGE SCALE GENOMIC DNA]</scope>
    <source>
        <strain evidence="5 6">DSM 2698</strain>
    </source>
</reference>
<dbReference type="Pfam" id="PF01547">
    <property type="entry name" value="SBP_bac_1"/>
    <property type="match status" value="1"/>
</dbReference>
<dbReference type="InterPro" id="IPR006059">
    <property type="entry name" value="SBP"/>
</dbReference>
<dbReference type="Proteomes" id="UP000199347">
    <property type="component" value="Unassembled WGS sequence"/>
</dbReference>
<dbReference type="GO" id="GO:0046872">
    <property type="term" value="F:metal ion binding"/>
    <property type="evidence" value="ECO:0007669"/>
    <property type="project" value="UniProtKB-KW"/>
</dbReference>
<sequence length="329" mass="35116">MIKPILGLAAAAFAFGMAGSAAADPSGTLTVYTSQPSEQMQSVIAAFNKDYPDVQVELFRSGTTEVMNKLLAEFASGSSPADIVLIADAVAMTQLKNDDRLMTYDDAPIADIPDALIDPDHTFFGTKLITTGIVYNTNLVDKAPTSWADLKAEDVASKTTMPSPLYSGAAVIHVGTMVQQPEFGWDYYEALADNGAIAGQGNGSVIEAVARGEKAYGIMIEYMAFNAKKKGSPVEFVFPQEGVTAISQPVAILKSTDNAEAAKAFVDWQLSKKAQEQSVAQGYFPIFDDVTPPEGYPKVGNLKILPTDAETLLENDQANKENFAELFGG</sequence>
<keyword evidence="6" id="KW-1185">Reference proteome</keyword>
<dbReference type="AlphaFoldDB" id="A0A1G5MVT8"/>
<gene>
    <name evidence="5" type="ORF">SAMN03080610_01024</name>
</gene>
<evidence type="ECO:0000313" key="5">
    <source>
        <dbReference type="EMBL" id="SCZ28699.1"/>
    </source>
</evidence>
<dbReference type="STRING" id="1120955.SAMN03080610_01024"/>
<dbReference type="RefSeq" id="WP_092810271.1">
    <property type="nucleotide sequence ID" value="NZ_FMVW01000002.1"/>
</dbReference>
<dbReference type="PIRSF" id="PIRSF002825">
    <property type="entry name" value="CfbpA"/>
    <property type="match status" value="1"/>
</dbReference>
<keyword evidence="2" id="KW-0574">Periplasm</keyword>
<dbReference type="OrthoDB" id="305758at2"/>
<evidence type="ECO:0000256" key="2">
    <source>
        <dbReference type="ARBA" id="ARBA00022764"/>
    </source>
</evidence>
<dbReference type="Gene3D" id="3.40.190.10">
    <property type="entry name" value="Periplasmic binding protein-like II"/>
    <property type="match status" value="2"/>
</dbReference>
<dbReference type="InterPro" id="IPR026045">
    <property type="entry name" value="Ferric-bd"/>
</dbReference>
<feature type="chain" id="PRO_5011562618" evidence="4">
    <location>
        <begin position="24"/>
        <end position="329"/>
    </location>
</feature>
<evidence type="ECO:0000313" key="6">
    <source>
        <dbReference type="Proteomes" id="UP000199347"/>
    </source>
</evidence>
<keyword evidence="1 4" id="KW-0732">Signal</keyword>
<evidence type="ECO:0000256" key="1">
    <source>
        <dbReference type="ARBA" id="ARBA00022729"/>
    </source>
</evidence>
<keyword evidence="3" id="KW-0479">Metal-binding</keyword>
<evidence type="ECO:0000256" key="3">
    <source>
        <dbReference type="PIRSR" id="PIRSR002825-1"/>
    </source>
</evidence>
<organism evidence="5 6">
    <name type="scientific">Afifella marina DSM 2698</name>
    <dbReference type="NCBI Taxonomy" id="1120955"/>
    <lineage>
        <taxon>Bacteria</taxon>
        <taxon>Pseudomonadati</taxon>
        <taxon>Pseudomonadota</taxon>
        <taxon>Alphaproteobacteria</taxon>
        <taxon>Hyphomicrobiales</taxon>
        <taxon>Afifellaceae</taxon>
        <taxon>Afifella</taxon>
    </lineage>
</organism>
<accession>A0A1G5MVT8</accession>
<name>A0A1G5MVT8_AFIMA</name>
<dbReference type="SUPFAM" id="SSF53850">
    <property type="entry name" value="Periplasmic binding protein-like II"/>
    <property type="match status" value="1"/>
</dbReference>
<feature type="binding site" evidence="3">
    <location>
        <position position="222"/>
    </location>
    <ligand>
        <name>Fe cation</name>
        <dbReference type="ChEBI" id="CHEBI:24875"/>
    </ligand>
</feature>
<dbReference type="CDD" id="cd13547">
    <property type="entry name" value="PBP2_Fbp_like_2"/>
    <property type="match status" value="1"/>
</dbReference>